<sequence>MHLYTLATLACVLGTFPLTCESAESSESHRYRRQKSNSACNGYKELCDKSYADVAYLTTHNSYAYTKGVASNQNKNINDQLNDGVRALMLDLQKSSNNETGTDGIHFCHSSCSVMDAGTAQEVLQVITDFMERNPNEVITIIFENGGQFSASDIISVFQAAGLDKYAWEQSANEQTWPKLQDMIDQNKRLVVFSTDVEQTQWLLPEFTYVWETPWEVQIGSDFGCQVDRPSAAPYGALQVMNHFAYKSQQIASMSFQTADVDQISQTNSLNSLQDQHRQCE</sequence>
<dbReference type="Proteomes" id="UP001150925">
    <property type="component" value="Unassembled WGS sequence"/>
</dbReference>
<keyword evidence="3" id="KW-1185">Reference proteome</keyword>
<dbReference type="GO" id="GO:0006629">
    <property type="term" value="P:lipid metabolic process"/>
    <property type="evidence" value="ECO:0007669"/>
    <property type="project" value="InterPro"/>
</dbReference>
<reference evidence="2" key="1">
    <citation type="submission" date="2022-07" db="EMBL/GenBank/DDBJ databases">
        <title>Phylogenomic reconstructions and comparative analyses of Kickxellomycotina fungi.</title>
        <authorList>
            <person name="Reynolds N.K."/>
            <person name="Stajich J.E."/>
            <person name="Barry K."/>
            <person name="Grigoriev I.V."/>
            <person name="Crous P."/>
            <person name="Smith M.E."/>
        </authorList>
    </citation>
    <scope>NUCLEOTIDE SEQUENCE</scope>
    <source>
        <strain evidence="2">RSA 1196</strain>
    </source>
</reference>
<feature type="non-terminal residue" evidence="2">
    <location>
        <position position="281"/>
    </location>
</feature>
<evidence type="ECO:0008006" key="4">
    <source>
        <dbReference type="Google" id="ProtNLM"/>
    </source>
</evidence>
<name>A0A9W8DZE0_9FUNG</name>
<dbReference type="InterPro" id="IPR017946">
    <property type="entry name" value="PLC-like_Pdiesterase_TIM-brl"/>
</dbReference>
<feature type="chain" id="PRO_5040828286" description="PLC-like phosphodiesterase" evidence="1">
    <location>
        <begin position="23"/>
        <end position="281"/>
    </location>
</feature>
<gene>
    <name evidence="2" type="ORF">IWQ62_005674</name>
</gene>
<organism evidence="2 3">
    <name type="scientific">Dispira parvispora</name>
    <dbReference type="NCBI Taxonomy" id="1520584"/>
    <lineage>
        <taxon>Eukaryota</taxon>
        <taxon>Fungi</taxon>
        <taxon>Fungi incertae sedis</taxon>
        <taxon>Zoopagomycota</taxon>
        <taxon>Kickxellomycotina</taxon>
        <taxon>Dimargaritomycetes</taxon>
        <taxon>Dimargaritales</taxon>
        <taxon>Dimargaritaceae</taxon>
        <taxon>Dispira</taxon>
    </lineage>
</organism>
<proteinExistence type="predicted"/>
<accession>A0A9W8DZE0</accession>
<evidence type="ECO:0000313" key="2">
    <source>
        <dbReference type="EMBL" id="KAJ1954780.1"/>
    </source>
</evidence>
<dbReference type="Gene3D" id="3.20.20.190">
    <property type="entry name" value="Phosphatidylinositol (PI) phosphodiesterase"/>
    <property type="match status" value="1"/>
</dbReference>
<evidence type="ECO:0000256" key="1">
    <source>
        <dbReference type="SAM" id="SignalP"/>
    </source>
</evidence>
<dbReference type="PANTHER" id="PTHR13593">
    <property type="match status" value="1"/>
</dbReference>
<dbReference type="PROSITE" id="PS50007">
    <property type="entry name" value="PIPLC_X_DOMAIN"/>
    <property type="match status" value="1"/>
</dbReference>
<dbReference type="PANTHER" id="PTHR13593:SF140">
    <property type="entry name" value="PLC-LIKE PHOSPHODIESTERASE"/>
    <property type="match status" value="1"/>
</dbReference>
<dbReference type="AlphaFoldDB" id="A0A9W8DZE0"/>
<keyword evidence="1" id="KW-0732">Signal</keyword>
<evidence type="ECO:0000313" key="3">
    <source>
        <dbReference type="Proteomes" id="UP001150925"/>
    </source>
</evidence>
<dbReference type="Pfam" id="PF26146">
    <property type="entry name" value="PI-PLC_X"/>
    <property type="match status" value="1"/>
</dbReference>
<dbReference type="InterPro" id="IPR051057">
    <property type="entry name" value="PI-PLC_domain"/>
</dbReference>
<dbReference type="EMBL" id="JANBPY010002490">
    <property type="protein sequence ID" value="KAJ1954780.1"/>
    <property type="molecule type" value="Genomic_DNA"/>
</dbReference>
<feature type="signal peptide" evidence="1">
    <location>
        <begin position="1"/>
        <end position="22"/>
    </location>
</feature>
<protein>
    <recommendedName>
        <fullName evidence="4">PLC-like phosphodiesterase</fullName>
    </recommendedName>
</protein>
<dbReference type="OrthoDB" id="7984201at2759"/>
<comment type="caution">
    <text evidence="2">The sequence shown here is derived from an EMBL/GenBank/DDBJ whole genome shotgun (WGS) entry which is preliminary data.</text>
</comment>
<dbReference type="SUPFAM" id="SSF51695">
    <property type="entry name" value="PLC-like phosphodiesterases"/>
    <property type="match status" value="1"/>
</dbReference>
<dbReference type="GO" id="GO:0008081">
    <property type="term" value="F:phosphoric diester hydrolase activity"/>
    <property type="evidence" value="ECO:0007669"/>
    <property type="project" value="InterPro"/>
</dbReference>